<keyword evidence="1" id="KW-0560">Oxidoreductase</keyword>
<dbReference type="Pfam" id="PF02737">
    <property type="entry name" value="3HCDH_N"/>
    <property type="match status" value="1"/>
</dbReference>
<feature type="domain" description="3-hydroxyacyl-CoA dehydrogenase C-terminal" evidence="3">
    <location>
        <begin position="174"/>
        <end position="270"/>
    </location>
</feature>
<evidence type="ECO:0000259" key="4">
    <source>
        <dbReference type="Pfam" id="PF02737"/>
    </source>
</evidence>
<dbReference type="Gene3D" id="1.10.1040.10">
    <property type="entry name" value="N-(1-d-carboxylethyl)-l-norvaline Dehydrogenase, domain 2"/>
    <property type="match status" value="1"/>
</dbReference>
<gene>
    <name evidence="5" type="ORF">GWO12_04040</name>
</gene>
<dbReference type="AlphaFoldDB" id="A0AAE4Z875"/>
<organism evidence="5 6">
    <name type="scientific">Candidatus Kutchimonas denitrificans</name>
    <dbReference type="NCBI Taxonomy" id="3056748"/>
    <lineage>
        <taxon>Bacteria</taxon>
        <taxon>Pseudomonadati</taxon>
        <taxon>Gemmatimonadota</taxon>
        <taxon>Gemmatimonadia</taxon>
        <taxon>Candidatus Palauibacterales</taxon>
        <taxon>Candidatus Palauibacteraceae</taxon>
        <taxon>Candidatus Kutchimonas</taxon>
    </lineage>
</organism>
<dbReference type="SUPFAM" id="SSF51735">
    <property type="entry name" value="NAD(P)-binding Rossmann-fold domains"/>
    <property type="match status" value="1"/>
</dbReference>
<dbReference type="Pfam" id="PF00725">
    <property type="entry name" value="3HCDH"/>
    <property type="match status" value="1"/>
</dbReference>
<dbReference type="InterPro" id="IPR008927">
    <property type="entry name" value="6-PGluconate_DH-like_C_sf"/>
</dbReference>
<dbReference type="GO" id="GO:0006631">
    <property type="term" value="P:fatty acid metabolic process"/>
    <property type="evidence" value="ECO:0007669"/>
    <property type="project" value="InterPro"/>
</dbReference>
<dbReference type="FunFam" id="3.40.50.720:FF:000009">
    <property type="entry name" value="Fatty oxidation complex, alpha subunit"/>
    <property type="match status" value="1"/>
</dbReference>
<evidence type="ECO:0000256" key="2">
    <source>
        <dbReference type="PIRSR" id="PIRSR000105-1"/>
    </source>
</evidence>
<dbReference type="GO" id="GO:0070403">
    <property type="term" value="F:NAD+ binding"/>
    <property type="evidence" value="ECO:0007669"/>
    <property type="project" value="InterPro"/>
</dbReference>
<dbReference type="InterPro" id="IPR036291">
    <property type="entry name" value="NAD(P)-bd_dom_sf"/>
</dbReference>
<feature type="domain" description="3-hydroxyacyl-CoA dehydrogenase NAD binding" evidence="4">
    <location>
        <begin position="1"/>
        <end position="171"/>
    </location>
</feature>
<dbReference type="PANTHER" id="PTHR48075:SF5">
    <property type="entry name" value="3-HYDROXYBUTYRYL-COA DEHYDROGENASE"/>
    <property type="match status" value="1"/>
</dbReference>
<evidence type="ECO:0000259" key="3">
    <source>
        <dbReference type="Pfam" id="PF00725"/>
    </source>
</evidence>
<protein>
    <submittedName>
        <fullName evidence="5">3-hydroxyacyl-CoA dehydrogenase family protein</fullName>
    </submittedName>
</protein>
<dbReference type="PIRSF" id="PIRSF000105">
    <property type="entry name" value="HCDH"/>
    <property type="match status" value="1"/>
</dbReference>
<evidence type="ECO:0000313" key="6">
    <source>
        <dbReference type="Proteomes" id="UP000702544"/>
    </source>
</evidence>
<accession>A0AAE4Z875</accession>
<dbReference type="Gene3D" id="3.40.50.720">
    <property type="entry name" value="NAD(P)-binding Rossmann-like Domain"/>
    <property type="match status" value="1"/>
</dbReference>
<dbReference type="EMBL" id="JAACAK010000032">
    <property type="protein sequence ID" value="NIR74272.1"/>
    <property type="molecule type" value="Genomic_DNA"/>
</dbReference>
<dbReference type="InterPro" id="IPR022694">
    <property type="entry name" value="3-OHacyl-CoA_DH"/>
</dbReference>
<dbReference type="GO" id="GO:0016616">
    <property type="term" value="F:oxidoreductase activity, acting on the CH-OH group of donors, NAD or NADP as acceptor"/>
    <property type="evidence" value="ECO:0007669"/>
    <property type="project" value="InterPro"/>
</dbReference>
<dbReference type="InterPro" id="IPR013328">
    <property type="entry name" value="6PGD_dom2"/>
</dbReference>
<evidence type="ECO:0000313" key="5">
    <source>
        <dbReference type="EMBL" id="NIR74272.1"/>
    </source>
</evidence>
<sequence>MGHGIAQVGAMAGYEVVLYDVDDTALEKAVARIRANLDKGVKLGKVETSVRERALAGLTTTTDLETAAAGSGLIIEAAPEKLDLKQEIFAELDRLAPGDAVLATNTSSLSVTRLAAATERPTQVLGMHFFNPVHIMKLLEIVRTGYTSKSAIASARTVGEAMGKTCIVVKDAPGFASSRLGLILGMEAIRMLEEGVASVEDIDTAMELGYGHPMGPFRLADLIGLDVRLHIAEYMYNETGEERWRPSDLLKRMVADGKLGKKTGEGFYRWDND</sequence>
<dbReference type="PANTHER" id="PTHR48075">
    <property type="entry name" value="3-HYDROXYACYL-COA DEHYDROGENASE FAMILY PROTEIN"/>
    <property type="match status" value="1"/>
</dbReference>
<dbReference type="InterPro" id="IPR006176">
    <property type="entry name" value="3-OHacyl-CoA_DH_NAD-bd"/>
</dbReference>
<proteinExistence type="predicted"/>
<feature type="site" description="Important for catalytic activity" evidence="2">
    <location>
        <position position="128"/>
    </location>
</feature>
<evidence type="ECO:0000256" key="1">
    <source>
        <dbReference type="ARBA" id="ARBA00023002"/>
    </source>
</evidence>
<dbReference type="InterPro" id="IPR006108">
    <property type="entry name" value="3HC_DH_C"/>
</dbReference>
<name>A0AAE4Z875_9BACT</name>
<dbReference type="Proteomes" id="UP000702544">
    <property type="component" value="Unassembled WGS sequence"/>
</dbReference>
<reference evidence="5 6" key="1">
    <citation type="submission" date="2020-01" db="EMBL/GenBank/DDBJ databases">
        <title>Genomes assembled from Gulf of Kutch pelagic sediment metagenomes.</title>
        <authorList>
            <person name="Chandrashekar M."/>
            <person name="Mahajan M.S."/>
            <person name="Dave K.J."/>
            <person name="Vatsa P."/>
            <person name="Nathani N.M."/>
        </authorList>
    </citation>
    <scope>NUCLEOTIDE SEQUENCE [LARGE SCALE GENOMIC DNA]</scope>
    <source>
        <strain evidence="5">KS3-K002</strain>
    </source>
</reference>
<comment type="caution">
    <text evidence="5">The sequence shown here is derived from an EMBL/GenBank/DDBJ whole genome shotgun (WGS) entry which is preliminary data.</text>
</comment>
<dbReference type="SUPFAM" id="SSF48179">
    <property type="entry name" value="6-phosphogluconate dehydrogenase C-terminal domain-like"/>
    <property type="match status" value="1"/>
</dbReference>